<reference evidence="1 2" key="1">
    <citation type="submission" date="2019-03" db="EMBL/GenBank/DDBJ databases">
        <title>Genomic Encyclopedia of Type Strains, Phase IV (KMG-V): Genome sequencing to study the core and pangenomes of soil and plant-associated prokaryotes.</title>
        <authorList>
            <person name="Whitman W."/>
        </authorList>
    </citation>
    <scope>NUCLEOTIDE SEQUENCE [LARGE SCALE GENOMIC DNA]</scope>
    <source>
        <strain evidence="1 2">23C40</strain>
    </source>
</reference>
<accession>A0A4R2BVV6</accession>
<dbReference type="Gene3D" id="1.10.260.40">
    <property type="entry name" value="lambda repressor-like DNA-binding domains"/>
    <property type="match status" value="1"/>
</dbReference>
<evidence type="ECO:0000313" key="2">
    <source>
        <dbReference type="Proteomes" id="UP000295043"/>
    </source>
</evidence>
<evidence type="ECO:0000313" key="1">
    <source>
        <dbReference type="EMBL" id="TCN30309.1"/>
    </source>
</evidence>
<sequence length="105" mass="11952">MAAEMPVRLHFIPEWADKQGVKQVRIAEGVGASQGLVSRWWDGTMPTPQYLKLLADFFGTDVHGLFRHPDEDWIAKLLRDRSEADRQKAIEMLKLLFKEDEGSAG</sequence>
<dbReference type="Proteomes" id="UP000295043">
    <property type="component" value="Unassembled WGS sequence"/>
</dbReference>
<protein>
    <recommendedName>
        <fullName evidence="3">HTH cro/C1-type domain-containing protein</fullName>
    </recommendedName>
</protein>
<proteinExistence type="predicted"/>
<name>A0A4R2BVV6_9HYPH</name>
<dbReference type="GO" id="GO:0003677">
    <property type="term" value="F:DNA binding"/>
    <property type="evidence" value="ECO:0007669"/>
    <property type="project" value="InterPro"/>
</dbReference>
<evidence type="ECO:0008006" key="3">
    <source>
        <dbReference type="Google" id="ProtNLM"/>
    </source>
</evidence>
<dbReference type="RefSeq" id="WP_132075820.1">
    <property type="nucleotide sequence ID" value="NZ_SLVU01000008.1"/>
</dbReference>
<dbReference type="EMBL" id="SLVU01000008">
    <property type="protein sequence ID" value="TCN30309.1"/>
    <property type="molecule type" value="Genomic_DNA"/>
</dbReference>
<dbReference type="AlphaFoldDB" id="A0A4R2BVV6"/>
<organism evidence="1 2">
    <name type="scientific">Sinorhizobium americanum</name>
    <dbReference type="NCBI Taxonomy" id="194963"/>
    <lineage>
        <taxon>Bacteria</taxon>
        <taxon>Pseudomonadati</taxon>
        <taxon>Pseudomonadota</taxon>
        <taxon>Alphaproteobacteria</taxon>
        <taxon>Hyphomicrobiales</taxon>
        <taxon>Rhizobiaceae</taxon>
        <taxon>Sinorhizobium/Ensifer group</taxon>
        <taxon>Sinorhizobium</taxon>
    </lineage>
</organism>
<dbReference type="InterPro" id="IPR010982">
    <property type="entry name" value="Lambda_DNA-bd_dom_sf"/>
</dbReference>
<dbReference type="SUPFAM" id="SSF47413">
    <property type="entry name" value="lambda repressor-like DNA-binding domains"/>
    <property type="match status" value="1"/>
</dbReference>
<gene>
    <name evidence="1" type="ORF">EV184_108183</name>
</gene>
<comment type="caution">
    <text evidence="1">The sequence shown here is derived from an EMBL/GenBank/DDBJ whole genome shotgun (WGS) entry which is preliminary data.</text>
</comment>